<dbReference type="Proteomes" id="UP000460435">
    <property type="component" value="Unassembled WGS sequence"/>
</dbReference>
<reference evidence="3 4" key="1">
    <citation type="submission" date="2019-11" db="EMBL/GenBank/DDBJ databases">
        <authorList>
            <person name="Li X.-J."/>
            <person name="Feng X.-M."/>
        </authorList>
    </citation>
    <scope>NUCLEOTIDE SEQUENCE [LARGE SCALE GENOMIC DNA]</scope>
    <source>
        <strain evidence="3 4">XMNu-373</strain>
    </source>
</reference>
<dbReference type="PRINTS" id="PR01438">
    <property type="entry name" value="UNVRSLSTRESS"/>
</dbReference>
<protein>
    <submittedName>
        <fullName evidence="3">Universal stress protein</fullName>
    </submittedName>
</protein>
<dbReference type="PANTHER" id="PTHR46268:SF6">
    <property type="entry name" value="UNIVERSAL STRESS PROTEIN UP12"/>
    <property type="match status" value="1"/>
</dbReference>
<dbReference type="InterPro" id="IPR014729">
    <property type="entry name" value="Rossmann-like_a/b/a_fold"/>
</dbReference>
<dbReference type="EMBL" id="WLZY01000001">
    <property type="protein sequence ID" value="NDL56329.1"/>
    <property type="molecule type" value="Genomic_DNA"/>
</dbReference>
<dbReference type="PANTHER" id="PTHR46268">
    <property type="entry name" value="STRESS RESPONSE PROTEIN NHAX"/>
    <property type="match status" value="1"/>
</dbReference>
<dbReference type="InterPro" id="IPR006015">
    <property type="entry name" value="Universal_stress_UspA"/>
</dbReference>
<evidence type="ECO:0000259" key="2">
    <source>
        <dbReference type="Pfam" id="PF00582"/>
    </source>
</evidence>
<sequence>MTTIVVGYVAKPEGRAALRRAAEEAKLRGARLVVINSERGGRNFDADDARQHEAELETVRTQLADAGIEAEVRQLVRGMDVAEDLIAVAQETVADFIVIGLRRRSPVGKLILGSNAQRILLDAPCPVLAVKAEDGDIDGEEPADVEGSR</sequence>
<name>A0A7K3LZA4_9ACTN</name>
<dbReference type="SUPFAM" id="SSF52402">
    <property type="entry name" value="Adenine nucleotide alpha hydrolases-like"/>
    <property type="match status" value="1"/>
</dbReference>
<comment type="caution">
    <text evidence="3">The sequence shown here is derived from an EMBL/GenBank/DDBJ whole genome shotgun (WGS) entry which is preliminary data.</text>
</comment>
<dbReference type="Gene3D" id="3.40.50.620">
    <property type="entry name" value="HUPs"/>
    <property type="match status" value="1"/>
</dbReference>
<dbReference type="AlphaFoldDB" id="A0A7K3LZA4"/>
<evidence type="ECO:0000256" key="1">
    <source>
        <dbReference type="ARBA" id="ARBA00008791"/>
    </source>
</evidence>
<accession>A0A7K3LZA4</accession>
<evidence type="ECO:0000313" key="4">
    <source>
        <dbReference type="Proteomes" id="UP000460435"/>
    </source>
</evidence>
<dbReference type="Pfam" id="PF00582">
    <property type="entry name" value="Usp"/>
    <property type="match status" value="1"/>
</dbReference>
<dbReference type="InterPro" id="IPR006016">
    <property type="entry name" value="UspA"/>
</dbReference>
<organism evidence="3 4">
    <name type="scientific">Phytoactinopolyspora mesophila</name>
    <dbReference type="NCBI Taxonomy" id="2650750"/>
    <lineage>
        <taxon>Bacteria</taxon>
        <taxon>Bacillati</taxon>
        <taxon>Actinomycetota</taxon>
        <taxon>Actinomycetes</taxon>
        <taxon>Jiangellales</taxon>
        <taxon>Jiangellaceae</taxon>
        <taxon>Phytoactinopolyspora</taxon>
    </lineage>
</organism>
<feature type="domain" description="UspA" evidence="2">
    <location>
        <begin position="2"/>
        <end position="131"/>
    </location>
</feature>
<dbReference type="CDD" id="cd00293">
    <property type="entry name" value="USP-like"/>
    <property type="match status" value="1"/>
</dbReference>
<keyword evidence="4" id="KW-1185">Reference proteome</keyword>
<evidence type="ECO:0000313" key="3">
    <source>
        <dbReference type="EMBL" id="NDL56329.1"/>
    </source>
</evidence>
<gene>
    <name evidence="3" type="ORF">F7O44_04505</name>
</gene>
<comment type="similarity">
    <text evidence="1">Belongs to the universal stress protein A family.</text>
</comment>
<proteinExistence type="inferred from homology"/>
<dbReference type="RefSeq" id="WP_162448931.1">
    <property type="nucleotide sequence ID" value="NZ_WLZY01000001.1"/>
</dbReference>